<dbReference type="PANTHER" id="PTHR14015">
    <property type="entry name" value="OPIOID GROWTH FACTOR RECEPTOR OGFR ZETA-TYPE OPIOID RECEPTOR"/>
    <property type="match status" value="1"/>
</dbReference>
<dbReference type="Pfam" id="PF04664">
    <property type="entry name" value="OGFr_N"/>
    <property type="match status" value="1"/>
</dbReference>
<dbReference type="EMBL" id="JOKH01000001">
    <property type="protein sequence ID" value="KEQ18955.1"/>
    <property type="molecule type" value="Genomic_DNA"/>
</dbReference>
<evidence type="ECO:0000259" key="2">
    <source>
        <dbReference type="Pfam" id="PF04664"/>
    </source>
</evidence>
<keyword evidence="4" id="KW-1185">Reference proteome</keyword>
<organism evidence="3 4">
    <name type="scientific">Endozoicomonas numazuensis</name>
    <dbReference type="NCBI Taxonomy" id="1137799"/>
    <lineage>
        <taxon>Bacteria</taxon>
        <taxon>Pseudomonadati</taxon>
        <taxon>Pseudomonadota</taxon>
        <taxon>Gammaproteobacteria</taxon>
        <taxon>Oceanospirillales</taxon>
        <taxon>Endozoicomonadaceae</taxon>
        <taxon>Endozoicomonas</taxon>
    </lineage>
</organism>
<dbReference type="STRING" id="1137799.GZ78_02570"/>
<comment type="caution">
    <text evidence="3">The sequence shown here is derived from an EMBL/GenBank/DDBJ whole genome shotgun (WGS) entry which is preliminary data.</text>
</comment>
<dbReference type="PANTHER" id="PTHR14015:SF2">
    <property type="entry name" value="OPIOID GROWTH FACTOR RECEPTOR (OGFR) CONSERVED DOMAIN-CONTAINING PROTEIN"/>
    <property type="match status" value="1"/>
</dbReference>
<dbReference type="RefSeq" id="WP_034832481.1">
    <property type="nucleotide sequence ID" value="NZ_JOKH01000001.1"/>
</dbReference>
<evidence type="ECO:0000256" key="1">
    <source>
        <dbReference type="SAM" id="MobiDB-lite"/>
    </source>
</evidence>
<feature type="region of interest" description="Disordered" evidence="1">
    <location>
        <begin position="200"/>
        <end position="253"/>
    </location>
</feature>
<protein>
    <recommendedName>
        <fullName evidence="2">Opioid growth factor receptor (OGFr) conserved domain-containing protein</fullName>
    </recommendedName>
</protein>
<evidence type="ECO:0000313" key="4">
    <source>
        <dbReference type="Proteomes" id="UP000028073"/>
    </source>
</evidence>
<evidence type="ECO:0000313" key="3">
    <source>
        <dbReference type="EMBL" id="KEQ18955.1"/>
    </source>
</evidence>
<proteinExistence type="predicted"/>
<gene>
    <name evidence="3" type="ORF">GZ78_02570</name>
</gene>
<feature type="domain" description="Opioid growth factor receptor (OGFr) conserved" evidence="2">
    <location>
        <begin position="324"/>
        <end position="428"/>
    </location>
</feature>
<dbReference type="AlphaFoldDB" id="A0A081NKI2"/>
<dbReference type="Proteomes" id="UP000028073">
    <property type="component" value="Unassembled WGS sequence"/>
</dbReference>
<dbReference type="OrthoDB" id="273514at2"/>
<reference evidence="3 4" key="1">
    <citation type="submission" date="2014-06" db="EMBL/GenBank/DDBJ databases">
        <title>Whole Genome Sequences of Three Symbiotic Endozoicomonas Bacteria.</title>
        <authorList>
            <person name="Neave M.J."/>
            <person name="Apprill A."/>
            <person name="Voolstra C.R."/>
        </authorList>
    </citation>
    <scope>NUCLEOTIDE SEQUENCE [LARGE SCALE GENOMIC DNA]</scope>
    <source>
        <strain evidence="3 4">DSM 25634</strain>
    </source>
</reference>
<dbReference type="eggNOG" id="COG5533">
    <property type="taxonomic scope" value="Bacteria"/>
</dbReference>
<feature type="compositionally biased region" description="Low complexity" evidence="1">
    <location>
        <begin position="207"/>
        <end position="219"/>
    </location>
</feature>
<dbReference type="GO" id="GO:0016020">
    <property type="term" value="C:membrane"/>
    <property type="evidence" value="ECO:0007669"/>
    <property type="project" value="InterPro"/>
</dbReference>
<dbReference type="InterPro" id="IPR006757">
    <property type="entry name" value="OGF_rcpt"/>
</dbReference>
<feature type="compositionally biased region" description="Basic and acidic residues" evidence="1">
    <location>
        <begin position="241"/>
        <end position="253"/>
    </location>
</feature>
<name>A0A081NKI2_9GAMM</name>
<sequence>MISTRVDDLTAQFKALDCWGKEKVGAGVEDGPLKVTAGNEQNYIAWGRTVVRVEEQEKLYDELEYLINQMNRGAQRRGLATRRIEIHCLNPAELTRDVAEQVLTEIRDTPRYTYERIYHGMNQAYMDHSHTGNSDKIGEEIWAALEEALEALPEHHVKAVIPQVISSFFEDHRDNKVSAMIMRRIRSRYPDVLFGGESVRSEANRQVPSPVKSTSSSSSDTGATAGQDDFGPFVSSTSSDSQREELFGRRAETAKTNSARAYSDISAIGYGLNPPTVIRVKNAVDRSKKEELEMTQHWLAFSRTGKHKIAGQQHTLEGVRRFSHNQCESAHDYIQLLFPNSQPSQYNRTAPLLTDQMVIEIQNDKKLQVELQKSLDQILDFWGMHRRGDQVFVDDSKSSRHKWNKPFYDHNESRVSRVLYHLMETGFVDCALNMERAMNRQRGRRKNTHWETAVRTRPPARRLSFNDI</sequence>
<accession>A0A081NKI2</accession>
<dbReference type="GO" id="GO:0140625">
    <property type="term" value="F:opioid growth factor receptor activity"/>
    <property type="evidence" value="ECO:0007669"/>
    <property type="project" value="InterPro"/>
</dbReference>
<dbReference type="InterPro" id="IPR039574">
    <property type="entry name" value="OGFr"/>
</dbReference>